<dbReference type="Pfam" id="PF12172">
    <property type="entry name" value="zf-ChsH2"/>
    <property type="match status" value="1"/>
</dbReference>
<evidence type="ECO:0000313" key="4">
    <source>
        <dbReference type="Proteomes" id="UP000193108"/>
    </source>
</evidence>
<evidence type="ECO:0000259" key="1">
    <source>
        <dbReference type="Pfam" id="PF01796"/>
    </source>
</evidence>
<dbReference type="EMBL" id="LQPI01000038">
    <property type="protein sequence ID" value="ORW21796.1"/>
    <property type="molecule type" value="Genomic_DNA"/>
</dbReference>
<dbReference type="Pfam" id="PF01796">
    <property type="entry name" value="OB_ChsH2_C"/>
    <property type="match status" value="1"/>
</dbReference>
<dbReference type="RefSeq" id="WP_085138356.1">
    <property type="nucleotide sequence ID" value="NZ_LQPI01000038.1"/>
</dbReference>
<accession>A0A1X1ZES0</accession>
<comment type="caution">
    <text evidence="3">The sequence shown here is derived from an EMBL/GenBank/DDBJ whole genome shotgun (WGS) entry which is preliminary data.</text>
</comment>
<name>A0A1X1ZES0_MYCNO</name>
<dbReference type="InterPro" id="IPR002878">
    <property type="entry name" value="ChsH2_C"/>
</dbReference>
<feature type="domain" description="ChsH2 rubredoxin-like zinc ribbon" evidence="2">
    <location>
        <begin position="18"/>
        <end position="47"/>
    </location>
</feature>
<dbReference type="PANTHER" id="PTHR34075:SF5">
    <property type="entry name" value="BLR3430 PROTEIN"/>
    <property type="match status" value="1"/>
</dbReference>
<dbReference type="AlphaFoldDB" id="A0A1X1ZES0"/>
<keyword evidence="3" id="KW-0238">DNA-binding</keyword>
<protein>
    <submittedName>
        <fullName evidence="3">DNA-binding protein</fullName>
    </submittedName>
</protein>
<dbReference type="SUPFAM" id="SSF50249">
    <property type="entry name" value="Nucleic acid-binding proteins"/>
    <property type="match status" value="1"/>
</dbReference>
<dbReference type="GO" id="GO:0003677">
    <property type="term" value="F:DNA binding"/>
    <property type="evidence" value="ECO:0007669"/>
    <property type="project" value="UniProtKB-KW"/>
</dbReference>
<dbReference type="InterPro" id="IPR052513">
    <property type="entry name" value="Thioester_dehydratase-like"/>
</dbReference>
<organism evidence="3 4">
    <name type="scientific">Mycolicibacter nonchromogenicus</name>
    <name type="common">Mycobacterium nonchromogenicum</name>
    <dbReference type="NCBI Taxonomy" id="1782"/>
    <lineage>
        <taxon>Bacteria</taxon>
        <taxon>Bacillati</taxon>
        <taxon>Actinomycetota</taxon>
        <taxon>Actinomycetes</taxon>
        <taxon>Mycobacteriales</taxon>
        <taxon>Mycobacteriaceae</taxon>
        <taxon>Mycolicibacter</taxon>
    </lineage>
</organism>
<dbReference type="STRING" id="1782.AWC18_08240"/>
<dbReference type="Proteomes" id="UP000193108">
    <property type="component" value="Unassembled WGS sequence"/>
</dbReference>
<reference evidence="3 4" key="1">
    <citation type="submission" date="2016-01" db="EMBL/GenBank/DDBJ databases">
        <title>The new phylogeny of the genus Mycobacterium.</title>
        <authorList>
            <person name="Tarcisio F."/>
            <person name="Conor M."/>
            <person name="Antonella G."/>
            <person name="Elisabetta G."/>
            <person name="Giulia F.S."/>
            <person name="Sara T."/>
            <person name="Anna F."/>
            <person name="Clotilde B."/>
            <person name="Roberto B."/>
            <person name="Veronica D.S."/>
            <person name="Fabio R."/>
            <person name="Monica P."/>
            <person name="Olivier J."/>
            <person name="Enrico T."/>
            <person name="Nicola S."/>
        </authorList>
    </citation>
    <scope>NUCLEOTIDE SEQUENCE [LARGE SCALE GENOMIC DNA]</scope>
    <source>
        <strain evidence="3 4">DSM 44164</strain>
    </source>
</reference>
<dbReference type="PANTHER" id="PTHR34075">
    <property type="entry name" value="BLR3430 PROTEIN"/>
    <property type="match status" value="1"/>
</dbReference>
<evidence type="ECO:0000313" key="3">
    <source>
        <dbReference type="EMBL" id="ORW21796.1"/>
    </source>
</evidence>
<gene>
    <name evidence="3" type="ORF">AWC18_08240</name>
</gene>
<sequence length="144" mass="15416">MSAEVIDTDIIEFSDGRLRLLGGRCGSCGEIAFPRQDSCGSCGADGVSGIRLADRGVLWSWTIQRFPPPSPPYVPTEDDFTPFGLGYVELPGEVIVETRLTCSDPDQLRIGMPMRLTGIEVPTETGGVATTFAFAPADEGDTDE</sequence>
<feature type="domain" description="ChsH2 C-terminal OB-fold" evidence="1">
    <location>
        <begin position="51"/>
        <end position="117"/>
    </location>
</feature>
<evidence type="ECO:0000259" key="2">
    <source>
        <dbReference type="Pfam" id="PF12172"/>
    </source>
</evidence>
<proteinExistence type="predicted"/>
<keyword evidence="4" id="KW-1185">Reference proteome</keyword>
<dbReference type="InterPro" id="IPR012340">
    <property type="entry name" value="NA-bd_OB-fold"/>
</dbReference>
<dbReference type="InterPro" id="IPR022002">
    <property type="entry name" value="ChsH2_Znr"/>
</dbReference>